<feature type="compositionally biased region" description="Low complexity" evidence="1">
    <location>
        <begin position="87"/>
        <end position="96"/>
    </location>
</feature>
<evidence type="ECO:0000313" key="2">
    <source>
        <dbReference type="EMBL" id="ONK76678.1"/>
    </source>
</evidence>
<dbReference type="EMBL" id="CM007383">
    <property type="protein sequence ID" value="ONK76678.1"/>
    <property type="molecule type" value="Genomic_DNA"/>
</dbReference>
<feature type="region of interest" description="Disordered" evidence="1">
    <location>
        <begin position="77"/>
        <end position="97"/>
    </location>
</feature>
<protein>
    <submittedName>
        <fullName evidence="2">Uncharacterized protein</fullName>
    </submittedName>
</protein>
<accession>A0A5P1FE95</accession>
<name>A0A5P1FE95_ASPOF</name>
<sequence length="128" mass="13669">MDHVDDSLRLGVLDSSSRMDHVDALRLGVLDSSSRMDLVAGSMRSGGLALDRKLSAIIVYDLKPFLFGKKNIGIKRDPEKNRGLDHQAASSSSLSKQRSRLVAISLLTKTAGNGNELGSGDTEYAGPA</sequence>
<dbReference type="Proteomes" id="UP000243459">
    <property type="component" value="Chromosome 3"/>
</dbReference>
<reference evidence="3" key="1">
    <citation type="journal article" date="2017" name="Nat. Commun.">
        <title>The asparagus genome sheds light on the origin and evolution of a young Y chromosome.</title>
        <authorList>
            <person name="Harkess A."/>
            <person name="Zhou J."/>
            <person name="Xu C."/>
            <person name="Bowers J.E."/>
            <person name="Van der Hulst R."/>
            <person name="Ayyampalayam S."/>
            <person name="Mercati F."/>
            <person name="Riccardi P."/>
            <person name="McKain M.R."/>
            <person name="Kakrana A."/>
            <person name="Tang H."/>
            <person name="Ray J."/>
            <person name="Groenendijk J."/>
            <person name="Arikit S."/>
            <person name="Mathioni S.M."/>
            <person name="Nakano M."/>
            <person name="Shan H."/>
            <person name="Telgmann-Rauber A."/>
            <person name="Kanno A."/>
            <person name="Yue Z."/>
            <person name="Chen H."/>
            <person name="Li W."/>
            <person name="Chen Y."/>
            <person name="Xu X."/>
            <person name="Zhang Y."/>
            <person name="Luo S."/>
            <person name="Chen H."/>
            <person name="Gao J."/>
            <person name="Mao Z."/>
            <person name="Pires J.C."/>
            <person name="Luo M."/>
            <person name="Kudrna D."/>
            <person name="Wing R.A."/>
            <person name="Meyers B.C."/>
            <person name="Yi K."/>
            <person name="Kong H."/>
            <person name="Lavrijsen P."/>
            <person name="Sunseri F."/>
            <person name="Falavigna A."/>
            <person name="Ye Y."/>
            <person name="Leebens-Mack J.H."/>
            <person name="Chen G."/>
        </authorList>
    </citation>
    <scope>NUCLEOTIDE SEQUENCE [LARGE SCALE GENOMIC DNA]</scope>
    <source>
        <strain evidence="3">cv. DH0086</strain>
    </source>
</reference>
<organism evidence="2 3">
    <name type="scientific">Asparagus officinalis</name>
    <name type="common">Garden asparagus</name>
    <dbReference type="NCBI Taxonomy" id="4686"/>
    <lineage>
        <taxon>Eukaryota</taxon>
        <taxon>Viridiplantae</taxon>
        <taxon>Streptophyta</taxon>
        <taxon>Embryophyta</taxon>
        <taxon>Tracheophyta</taxon>
        <taxon>Spermatophyta</taxon>
        <taxon>Magnoliopsida</taxon>
        <taxon>Liliopsida</taxon>
        <taxon>Asparagales</taxon>
        <taxon>Asparagaceae</taxon>
        <taxon>Asparagoideae</taxon>
        <taxon>Asparagus</taxon>
    </lineage>
</organism>
<dbReference type="AlphaFoldDB" id="A0A5P1FE95"/>
<dbReference type="Gramene" id="ONK76678">
    <property type="protein sequence ID" value="ONK76678"/>
    <property type="gene ID" value="A4U43_C03F30900"/>
</dbReference>
<gene>
    <name evidence="2" type="ORF">A4U43_C03F30900</name>
</gene>
<proteinExistence type="predicted"/>
<keyword evidence="3" id="KW-1185">Reference proteome</keyword>
<evidence type="ECO:0000256" key="1">
    <source>
        <dbReference type="SAM" id="MobiDB-lite"/>
    </source>
</evidence>
<evidence type="ECO:0000313" key="3">
    <source>
        <dbReference type="Proteomes" id="UP000243459"/>
    </source>
</evidence>